<keyword evidence="4 7" id="KW-1133">Transmembrane helix</keyword>
<feature type="transmembrane region" description="Helical" evidence="7">
    <location>
        <begin position="151"/>
        <end position="170"/>
    </location>
</feature>
<dbReference type="InterPro" id="IPR049453">
    <property type="entry name" value="Memb_transporter_dom"/>
</dbReference>
<keyword evidence="2" id="KW-1003">Cell membrane</keyword>
<dbReference type="GO" id="GO:0005886">
    <property type="term" value="C:plasma membrane"/>
    <property type="evidence" value="ECO:0007669"/>
    <property type="project" value="UniProtKB-SubCell"/>
</dbReference>
<keyword evidence="5 7" id="KW-0472">Membrane</keyword>
<evidence type="ECO:0000256" key="1">
    <source>
        <dbReference type="ARBA" id="ARBA00004651"/>
    </source>
</evidence>
<reference evidence="9 10" key="1">
    <citation type="submission" date="2020-07" db="EMBL/GenBank/DDBJ databases">
        <title>Sequencing the genomes of 1000 actinobacteria strains.</title>
        <authorList>
            <person name="Klenk H.-P."/>
        </authorList>
    </citation>
    <scope>NUCLEOTIDE SEQUENCE [LARGE SCALE GENOMIC DNA]</scope>
    <source>
        <strain evidence="9 10">DSM 104006</strain>
    </source>
</reference>
<dbReference type="Proteomes" id="UP000549616">
    <property type="component" value="Unassembled WGS sequence"/>
</dbReference>
<sequence>MSRFLSPWYWLGRACRFPGREREAVQQALKMALAAVLAWLLSRLVIPSPQSFIAPYAAVFLMTTTVYRSVTNAVQQTSALLLGLAVAYFAAHLIPQPAVALAVAVFVGMLLGQWHSFGESGIWVGVTALLMISYGTAGNLLYLAERMGESLLGAAIGLAVNTVILPPVHLRHTREAVTALAGEVRDLLHSMADDLTDDWDADTASRWLRHARRLDSTVARADEAVSWGRESVRFNIRWLVRRHRWHTPLPSSFESPLSVLKEVSEQVKRIAEALVTASQHDDLDPDFIAGYAQLLDELADAVACLDQSEDRLGELPRHLDHVSARHRELARWVRLDRETTVARQAEDAALLAVARSTRVLESAAPR</sequence>
<evidence type="ECO:0000313" key="10">
    <source>
        <dbReference type="Proteomes" id="UP000549616"/>
    </source>
</evidence>
<keyword evidence="10" id="KW-1185">Reference proteome</keyword>
<dbReference type="AlphaFoldDB" id="A0A853B4R1"/>
<comment type="similarity">
    <text evidence="6">Belongs to the YccS/YhfK family.</text>
</comment>
<feature type="transmembrane region" description="Helical" evidence="7">
    <location>
        <begin position="82"/>
        <end position="110"/>
    </location>
</feature>
<feature type="domain" description="Integral membrane bound transporter" evidence="8">
    <location>
        <begin position="37"/>
        <end position="160"/>
    </location>
</feature>
<evidence type="ECO:0000256" key="6">
    <source>
        <dbReference type="ARBA" id="ARBA00043993"/>
    </source>
</evidence>
<dbReference type="PANTHER" id="PTHR30509:SF9">
    <property type="entry name" value="MULTIDRUG RESISTANCE PROTEIN MDTO"/>
    <property type="match status" value="1"/>
</dbReference>
<evidence type="ECO:0000256" key="5">
    <source>
        <dbReference type="ARBA" id="ARBA00023136"/>
    </source>
</evidence>
<dbReference type="EMBL" id="JACCFK010000001">
    <property type="protein sequence ID" value="NYI89802.1"/>
    <property type="molecule type" value="Genomic_DNA"/>
</dbReference>
<keyword evidence="3 7" id="KW-0812">Transmembrane</keyword>
<evidence type="ECO:0000259" key="8">
    <source>
        <dbReference type="Pfam" id="PF13515"/>
    </source>
</evidence>
<evidence type="ECO:0000256" key="2">
    <source>
        <dbReference type="ARBA" id="ARBA00022475"/>
    </source>
</evidence>
<comment type="caution">
    <text evidence="9">The sequence shown here is derived from an EMBL/GenBank/DDBJ whole genome shotgun (WGS) entry which is preliminary data.</text>
</comment>
<accession>A0A853B4R1</accession>
<feature type="transmembrane region" description="Helical" evidence="7">
    <location>
        <begin position="52"/>
        <end position="70"/>
    </location>
</feature>
<proteinExistence type="inferred from homology"/>
<evidence type="ECO:0000256" key="3">
    <source>
        <dbReference type="ARBA" id="ARBA00022692"/>
    </source>
</evidence>
<feature type="transmembrane region" description="Helical" evidence="7">
    <location>
        <begin position="122"/>
        <end position="144"/>
    </location>
</feature>
<gene>
    <name evidence="9" type="ORF">HNR02_003125</name>
</gene>
<evidence type="ECO:0000256" key="4">
    <source>
        <dbReference type="ARBA" id="ARBA00022989"/>
    </source>
</evidence>
<name>A0A853B4R1_9PSEU</name>
<dbReference type="Pfam" id="PF13515">
    <property type="entry name" value="FUSC_2"/>
    <property type="match status" value="1"/>
</dbReference>
<evidence type="ECO:0000313" key="9">
    <source>
        <dbReference type="EMBL" id="NYI89802.1"/>
    </source>
</evidence>
<dbReference type="RefSeq" id="WP_179773897.1">
    <property type="nucleotide sequence ID" value="NZ_JACCFK010000001.1"/>
</dbReference>
<dbReference type="PANTHER" id="PTHR30509">
    <property type="entry name" value="P-HYDROXYBENZOIC ACID EFFLUX PUMP SUBUNIT-RELATED"/>
    <property type="match status" value="1"/>
</dbReference>
<comment type="subcellular location">
    <subcellularLocation>
        <location evidence="1">Cell membrane</location>
        <topology evidence="1">Multi-pass membrane protein</topology>
    </subcellularLocation>
</comment>
<evidence type="ECO:0000256" key="7">
    <source>
        <dbReference type="SAM" id="Phobius"/>
    </source>
</evidence>
<protein>
    <submittedName>
        <fullName evidence="9">Uncharacterized membrane protein YgaE (UPF0421/DUF939 family)</fullName>
    </submittedName>
</protein>
<organism evidence="9 10">
    <name type="scientific">Amycolatopsis endophytica</name>
    <dbReference type="NCBI Taxonomy" id="860233"/>
    <lineage>
        <taxon>Bacteria</taxon>
        <taxon>Bacillati</taxon>
        <taxon>Actinomycetota</taxon>
        <taxon>Actinomycetes</taxon>
        <taxon>Pseudonocardiales</taxon>
        <taxon>Pseudonocardiaceae</taxon>
        <taxon>Amycolatopsis</taxon>
    </lineage>
</organism>